<keyword evidence="9" id="KW-0460">Magnesium</keyword>
<dbReference type="SUPFAM" id="SSF52540">
    <property type="entry name" value="P-loop containing nucleoside triphosphate hydrolases"/>
    <property type="match status" value="1"/>
</dbReference>
<dbReference type="SUPFAM" id="SSF52980">
    <property type="entry name" value="Restriction endonuclease-like"/>
    <property type="match status" value="1"/>
</dbReference>
<evidence type="ECO:0000256" key="7">
    <source>
        <dbReference type="ARBA" id="ARBA00022839"/>
    </source>
</evidence>
<evidence type="ECO:0000256" key="10">
    <source>
        <dbReference type="ARBA" id="ARBA00023125"/>
    </source>
</evidence>
<dbReference type="GO" id="GO:0005829">
    <property type="term" value="C:cytosol"/>
    <property type="evidence" value="ECO:0007669"/>
    <property type="project" value="TreeGrafter"/>
</dbReference>
<dbReference type="InterPro" id="IPR027417">
    <property type="entry name" value="P-loop_NTPase"/>
</dbReference>
<dbReference type="PANTHER" id="PTHR11070">
    <property type="entry name" value="UVRD / RECB / PCRA DNA HELICASE FAMILY MEMBER"/>
    <property type="match status" value="1"/>
</dbReference>
<accession>A0A831NZ92</accession>
<dbReference type="GO" id="GO:0005524">
    <property type="term" value="F:ATP binding"/>
    <property type="evidence" value="ECO:0007669"/>
    <property type="project" value="UniProtKB-UniRule"/>
</dbReference>
<dbReference type="GO" id="GO:0046872">
    <property type="term" value="F:metal ion binding"/>
    <property type="evidence" value="ECO:0007669"/>
    <property type="project" value="UniProtKB-KW"/>
</dbReference>
<dbReference type="GO" id="GO:0043138">
    <property type="term" value="F:3'-5' DNA helicase activity"/>
    <property type="evidence" value="ECO:0007669"/>
    <property type="project" value="UniProtKB-EC"/>
</dbReference>
<evidence type="ECO:0000259" key="17">
    <source>
        <dbReference type="PROSITE" id="PS51198"/>
    </source>
</evidence>
<keyword evidence="1" id="KW-0540">Nuclease</keyword>
<dbReference type="InterPro" id="IPR011335">
    <property type="entry name" value="Restrct_endonuc-II-like"/>
</dbReference>
<keyword evidence="5 16" id="KW-0378">Hydrolase</keyword>
<evidence type="ECO:0000256" key="11">
    <source>
        <dbReference type="ARBA" id="ARBA00023204"/>
    </source>
</evidence>
<evidence type="ECO:0000256" key="3">
    <source>
        <dbReference type="ARBA" id="ARBA00022741"/>
    </source>
</evidence>
<dbReference type="Gene3D" id="1.10.486.10">
    <property type="entry name" value="PCRA, domain 4"/>
    <property type="match status" value="1"/>
</dbReference>
<dbReference type="EMBL" id="DRCV01000208">
    <property type="protein sequence ID" value="HDK38304.1"/>
    <property type="molecule type" value="Genomic_DNA"/>
</dbReference>
<dbReference type="HAMAP" id="MF_01485">
    <property type="entry name" value="RecB"/>
    <property type="match status" value="1"/>
</dbReference>
<dbReference type="InterPro" id="IPR000212">
    <property type="entry name" value="DNA_helicase_UvrD/REP"/>
</dbReference>
<sequence length="892" mass="101156">AAFLHGSRWSRSPAREDIKGWLDLAKVLKAEGVGLQLRLDKARAYELVMEGINSIRQSIQQAKRAQRVMGFDDLVERLVSALDAASGEDLAKMLAQEYPAALVDEFQDTDPLQYQVLQQIYTPARRQDTALYLIGDPKQAIYAFRGGDVFAYLRARSDADQQWQMDTNWRSSAAMIQAYNRLFHGAPLDQPEAGVFGLGIEYQTVRASGKGDEALLQDQELAAAMQLVHFPLHEDYASRDCNKAGFRKVIAQWCAAEIARLLSGDVLLGDSPLQARDIVILVRDRTEADELKSALDDRGLPSVYLSLRDKLFASEQASELHQALLGILELEDERLARAGLASAYLGGDVQQLQRMNEEEDFWEQQHQLLRQLRNLWRERGFVAMALTLFHHHYHPPAKERERALTNSLHLMELLQQASQRHAQPRELLNWLGEQIRGEGENIEAELRLETDADLLRIQTQHGAKGLEYPVVFIPFASRYKDPLKVGQRNIEVFNFHHSDTLAPVSHLGWDEKVATLTKAENHAESVRLLYVAVTRAVARCYICTAPFSAYQHSSLGLVLGLSDDGELEQALEALAADAADIELMRIEGEHFAAGEELPQGVESADQLAPASFTGHIRRDWWLSSFSAMTRNLRHGGIALPDRDQMDQKRAEESGELRFVLPAGAAAGNLLHEIFEHLDFARPDWERTLQRPLARFGSLPPGFMQKDLIAWLQEVLHTPLRQGLSLDRLEWQQTLRETAFYFPMLKGSASALERILADHRGNSSPVELPVKRKLQGMMHGYIDLIFEWQGRYYVADYKSNFLGSRLPDYSPAAIENSMQQAFYDLQYLLYSLALHRYLQTRLPDYHAETHFGGVYYFYLRGMSPQSDTGVYYRSFPQSLLMQLDALFRGNSHV</sequence>
<keyword evidence="2" id="KW-0479">Metal-binding</keyword>
<keyword evidence="8 16" id="KW-0067">ATP-binding</keyword>
<keyword evidence="10" id="KW-0238">DNA-binding</keyword>
<comment type="catalytic activity">
    <reaction evidence="13">
        <text>Couples ATP hydrolysis with the unwinding of duplex DNA by translocating in the 3'-5' direction.</text>
        <dbReference type="EC" id="5.6.2.4"/>
    </reaction>
</comment>
<keyword evidence="4" id="KW-0227">DNA damage</keyword>
<dbReference type="Gene3D" id="3.90.320.10">
    <property type="match status" value="1"/>
</dbReference>
<evidence type="ECO:0000313" key="19">
    <source>
        <dbReference type="EMBL" id="HDK38304.1"/>
    </source>
</evidence>
<dbReference type="InterPro" id="IPR011604">
    <property type="entry name" value="PDDEXK-like_dom_sf"/>
</dbReference>
<feature type="domain" description="UvrD-like helicase C-terminal" evidence="18">
    <location>
        <begin position="206"/>
        <end position="465"/>
    </location>
</feature>
<gene>
    <name evidence="19" type="ORF">ENG92_04735</name>
</gene>
<protein>
    <recommendedName>
        <fullName evidence="14">DNA 3'-5' helicase</fullName>
        <ecNumber evidence="14">5.6.2.4</ecNumber>
    </recommendedName>
</protein>
<evidence type="ECO:0000256" key="15">
    <source>
        <dbReference type="ARBA" id="ARBA00048988"/>
    </source>
</evidence>
<dbReference type="PROSITE" id="PS51217">
    <property type="entry name" value="UVRD_HELICASE_CTER"/>
    <property type="match status" value="1"/>
</dbReference>
<evidence type="ECO:0000256" key="9">
    <source>
        <dbReference type="ARBA" id="ARBA00022842"/>
    </source>
</evidence>
<evidence type="ECO:0000256" key="4">
    <source>
        <dbReference type="ARBA" id="ARBA00022763"/>
    </source>
</evidence>
<name>A0A831NZ92_9GAMM</name>
<feature type="domain" description="UvrD-like helicase ATP-binding" evidence="17">
    <location>
        <begin position="1"/>
        <end position="172"/>
    </location>
</feature>
<evidence type="ECO:0000256" key="16">
    <source>
        <dbReference type="PROSITE-ProRule" id="PRU00560"/>
    </source>
</evidence>
<keyword evidence="6 16" id="KW-0347">Helicase</keyword>
<dbReference type="GO" id="GO:0003677">
    <property type="term" value="F:DNA binding"/>
    <property type="evidence" value="ECO:0007669"/>
    <property type="project" value="UniProtKB-KW"/>
</dbReference>
<keyword evidence="11" id="KW-0234">DNA repair</keyword>
<dbReference type="InterPro" id="IPR014017">
    <property type="entry name" value="DNA_helicase_UvrD-like_C"/>
</dbReference>
<evidence type="ECO:0000256" key="8">
    <source>
        <dbReference type="ARBA" id="ARBA00022840"/>
    </source>
</evidence>
<dbReference type="Pfam" id="PF13361">
    <property type="entry name" value="UvrD_C"/>
    <property type="match status" value="1"/>
</dbReference>
<dbReference type="PROSITE" id="PS51198">
    <property type="entry name" value="UVRD_HELICASE_ATP_BIND"/>
    <property type="match status" value="1"/>
</dbReference>
<comment type="caution">
    <text evidence="16">Lacks conserved residue(s) required for the propagation of feature annotation.</text>
</comment>
<evidence type="ECO:0000256" key="13">
    <source>
        <dbReference type="ARBA" id="ARBA00034617"/>
    </source>
</evidence>
<dbReference type="GO" id="GO:0009338">
    <property type="term" value="C:exodeoxyribonuclease V complex"/>
    <property type="evidence" value="ECO:0007669"/>
    <property type="project" value="TreeGrafter"/>
</dbReference>
<dbReference type="EC" id="5.6.2.4" evidence="14"/>
<dbReference type="PANTHER" id="PTHR11070:SF23">
    <property type="entry name" value="RECBCD ENZYME SUBUNIT RECB"/>
    <property type="match status" value="1"/>
</dbReference>
<dbReference type="CDD" id="cd22352">
    <property type="entry name" value="RecB_C-like"/>
    <property type="match status" value="1"/>
</dbReference>
<reference evidence="19" key="1">
    <citation type="journal article" date="2020" name="mSystems">
        <title>Genome- and Community-Level Interaction Insights into Carbon Utilization and Element Cycling Functions of Hydrothermarchaeota in Hydrothermal Sediment.</title>
        <authorList>
            <person name="Zhou Z."/>
            <person name="Liu Y."/>
            <person name="Xu W."/>
            <person name="Pan J."/>
            <person name="Luo Z.H."/>
            <person name="Li M."/>
        </authorList>
    </citation>
    <scope>NUCLEOTIDE SEQUENCE [LARGE SCALE GENOMIC DNA]</scope>
    <source>
        <strain evidence="19">HyVt-26</strain>
    </source>
</reference>
<dbReference type="InterPro" id="IPR014016">
    <property type="entry name" value="UvrD-like_ATP-bd"/>
</dbReference>
<evidence type="ECO:0000256" key="14">
    <source>
        <dbReference type="ARBA" id="ARBA00034808"/>
    </source>
</evidence>
<keyword evidence="3 16" id="KW-0547">Nucleotide-binding</keyword>
<dbReference type="InterPro" id="IPR004586">
    <property type="entry name" value="RecB"/>
</dbReference>
<evidence type="ECO:0000256" key="6">
    <source>
        <dbReference type="ARBA" id="ARBA00022806"/>
    </source>
</evidence>
<dbReference type="Proteomes" id="UP000885822">
    <property type="component" value="Unassembled WGS sequence"/>
</dbReference>
<dbReference type="Pfam" id="PF12705">
    <property type="entry name" value="PDDEXK_1"/>
    <property type="match status" value="1"/>
</dbReference>
<comment type="caution">
    <text evidence="19">The sequence shown here is derived from an EMBL/GenBank/DDBJ whole genome shotgun (WGS) entry which is preliminary data.</text>
</comment>
<dbReference type="InterPro" id="IPR038726">
    <property type="entry name" value="PDDEXK_AddAB-type"/>
</dbReference>
<dbReference type="GO" id="GO:0000725">
    <property type="term" value="P:recombinational repair"/>
    <property type="evidence" value="ECO:0007669"/>
    <property type="project" value="TreeGrafter"/>
</dbReference>
<dbReference type="Gene3D" id="3.40.50.300">
    <property type="entry name" value="P-loop containing nucleotide triphosphate hydrolases"/>
    <property type="match status" value="2"/>
</dbReference>
<proteinExistence type="inferred from homology"/>
<evidence type="ECO:0000259" key="18">
    <source>
        <dbReference type="PROSITE" id="PS51217"/>
    </source>
</evidence>
<evidence type="ECO:0000256" key="12">
    <source>
        <dbReference type="ARBA" id="ARBA00023235"/>
    </source>
</evidence>
<comment type="catalytic activity">
    <reaction evidence="15">
        <text>ATP + H2O = ADP + phosphate + H(+)</text>
        <dbReference type="Rhea" id="RHEA:13065"/>
        <dbReference type="ChEBI" id="CHEBI:15377"/>
        <dbReference type="ChEBI" id="CHEBI:15378"/>
        <dbReference type="ChEBI" id="CHEBI:30616"/>
        <dbReference type="ChEBI" id="CHEBI:43474"/>
        <dbReference type="ChEBI" id="CHEBI:456216"/>
        <dbReference type="EC" id="5.6.2.4"/>
    </reaction>
</comment>
<dbReference type="GO" id="GO:0008854">
    <property type="term" value="F:exodeoxyribonuclease V activity"/>
    <property type="evidence" value="ECO:0007669"/>
    <property type="project" value="InterPro"/>
</dbReference>
<keyword evidence="12" id="KW-0413">Isomerase</keyword>
<feature type="non-terminal residue" evidence="19">
    <location>
        <position position="1"/>
    </location>
</feature>
<evidence type="ECO:0000256" key="5">
    <source>
        <dbReference type="ARBA" id="ARBA00022801"/>
    </source>
</evidence>
<evidence type="ECO:0000256" key="2">
    <source>
        <dbReference type="ARBA" id="ARBA00022723"/>
    </source>
</evidence>
<organism evidence="19">
    <name type="scientific">Thiolapillus brandeum</name>
    <dbReference type="NCBI Taxonomy" id="1076588"/>
    <lineage>
        <taxon>Bacteria</taxon>
        <taxon>Pseudomonadati</taxon>
        <taxon>Pseudomonadota</taxon>
        <taxon>Gammaproteobacteria</taxon>
        <taxon>Chromatiales</taxon>
        <taxon>Sedimenticolaceae</taxon>
        <taxon>Thiolapillus</taxon>
    </lineage>
</organism>
<dbReference type="AlphaFoldDB" id="A0A831NZ92"/>
<keyword evidence="7" id="KW-0269">Exonuclease</keyword>
<evidence type="ECO:0000256" key="1">
    <source>
        <dbReference type="ARBA" id="ARBA00022722"/>
    </source>
</evidence>
<dbReference type="Pfam" id="PF00580">
    <property type="entry name" value="UvrD-helicase"/>
    <property type="match status" value="1"/>
</dbReference>